<dbReference type="PANTHER" id="PTHR10695">
    <property type="entry name" value="DEPHOSPHO-COA KINASE-RELATED"/>
    <property type="match status" value="1"/>
</dbReference>
<dbReference type="EMBL" id="CP123872">
    <property type="protein sequence ID" value="WND03662.1"/>
    <property type="molecule type" value="Genomic_DNA"/>
</dbReference>
<gene>
    <name evidence="5 7" type="primary">coaE</name>
    <name evidence="7" type="ORF">QGN29_04645</name>
</gene>
<dbReference type="GO" id="GO:0005737">
    <property type="term" value="C:cytoplasm"/>
    <property type="evidence" value="ECO:0007669"/>
    <property type="project" value="UniProtKB-SubCell"/>
</dbReference>
<keyword evidence="2 5" id="KW-0547">Nucleotide-binding</keyword>
<keyword evidence="5 7" id="KW-0808">Transferase</keyword>
<protein>
    <recommendedName>
        <fullName evidence="5 6">Dephospho-CoA kinase</fullName>
        <ecNumber evidence="5 6">2.7.1.24</ecNumber>
    </recommendedName>
    <alternativeName>
        <fullName evidence="5">Dephosphocoenzyme A kinase</fullName>
    </alternativeName>
</protein>
<dbReference type="RefSeq" id="WP_310799515.1">
    <property type="nucleotide sequence ID" value="NZ_CP123872.1"/>
</dbReference>
<dbReference type="InterPro" id="IPR001977">
    <property type="entry name" value="Depp_CoAkinase"/>
</dbReference>
<evidence type="ECO:0000256" key="5">
    <source>
        <dbReference type="HAMAP-Rule" id="MF_00376"/>
    </source>
</evidence>
<keyword evidence="3 5" id="KW-0067">ATP-binding</keyword>
<dbReference type="PROSITE" id="PS51219">
    <property type="entry name" value="DPCK"/>
    <property type="match status" value="1"/>
</dbReference>
<dbReference type="PANTHER" id="PTHR10695:SF46">
    <property type="entry name" value="BIFUNCTIONAL COENZYME A SYNTHASE-RELATED"/>
    <property type="match status" value="1"/>
</dbReference>
<evidence type="ECO:0000256" key="6">
    <source>
        <dbReference type="NCBIfam" id="TIGR00152"/>
    </source>
</evidence>
<sequence length="209" mass="23425">MQRTDFTKELTIIGLTGSIGMGKTTTANMFQSAGVPVFDSDAMVHRMQAPGGEALPHIEAEFHGVVQKGVLDRLALGELVFKEQKKLERLQNIIYPLLHERRRNFFAHALRKGKDIVLVDVPLLFETGGDQAVDLVIVVDAPLDVQRERVLSRIGMTEEKFQNILSKQLPNQEKVHRADFVIDTSHGKEAAQQQVEHILATIRQGLKNE</sequence>
<dbReference type="KEGG" id="tmk:QGN29_04645"/>
<dbReference type="AlphaFoldDB" id="A0AA52EDV7"/>
<name>A0AA52EDV7_9PROT</name>
<evidence type="ECO:0000313" key="8">
    <source>
        <dbReference type="Proteomes" id="UP001268683"/>
    </source>
</evidence>
<dbReference type="Gene3D" id="3.40.50.300">
    <property type="entry name" value="P-loop containing nucleotide triphosphate hydrolases"/>
    <property type="match status" value="1"/>
</dbReference>
<dbReference type="Proteomes" id="UP001268683">
    <property type="component" value="Chromosome"/>
</dbReference>
<comment type="catalytic activity">
    <reaction evidence="5">
        <text>3'-dephospho-CoA + ATP = ADP + CoA + H(+)</text>
        <dbReference type="Rhea" id="RHEA:18245"/>
        <dbReference type="ChEBI" id="CHEBI:15378"/>
        <dbReference type="ChEBI" id="CHEBI:30616"/>
        <dbReference type="ChEBI" id="CHEBI:57287"/>
        <dbReference type="ChEBI" id="CHEBI:57328"/>
        <dbReference type="ChEBI" id="CHEBI:456216"/>
        <dbReference type="EC" id="2.7.1.24"/>
    </reaction>
</comment>
<dbReference type="NCBIfam" id="TIGR00152">
    <property type="entry name" value="dephospho-CoA kinase"/>
    <property type="match status" value="1"/>
</dbReference>
<accession>A0AA52EDV7</accession>
<keyword evidence="5 7" id="KW-0418">Kinase</keyword>
<dbReference type="Pfam" id="PF01121">
    <property type="entry name" value="CoaE"/>
    <property type="match status" value="1"/>
</dbReference>
<dbReference type="HAMAP" id="MF_00376">
    <property type="entry name" value="Dephospho_CoA_kinase"/>
    <property type="match status" value="1"/>
</dbReference>
<reference evidence="7" key="1">
    <citation type="submission" date="2023-04" db="EMBL/GenBank/DDBJ databases">
        <title>Complete genome sequence of Temperatibacter marinus.</title>
        <authorList>
            <person name="Rong J.-C."/>
            <person name="Yi M.-L."/>
            <person name="Zhao Q."/>
        </authorList>
    </citation>
    <scope>NUCLEOTIDE SEQUENCE</scope>
    <source>
        <strain evidence="7">NBRC 110045</strain>
    </source>
</reference>
<evidence type="ECO:0000256" key="1">
    <source>
        <dbReference type="ARBA" id="ARBA00009018"/>
    </source>
</evidence>
<comment type="function">
    <text evidence="5">Catalyzes the phosphorylation of the 3'-hydroxyl group of dephosphocoenzyme A to form coenzyme A.</text>
</comment>
<organism evidence="7 8">
    <name type="scientific">Temperatibacter marinus</name>
    <dbReference type="NCBI Taxonomy" id="1456591"/>
    <lineage>
        <taxon>Bacteria</taxon>
        <taxon>Pseudomonadati</taxon>
        <taxon>Pseudomonadota</taxon>
        <taxon>Alphaproteobacteria</taxon>
        <taxon>Kordiimonadales</taxon>
        <taxon>Temperatibacteraceae</taxon>
        <taxon>Temperatibacter</taxon>
    </lineage>
</organism>
<evidence type="ECO:0000256" key="4">
    <source>
        <dbReference type="ARBA" id="ARBA00022993"/>
    </source>
</evidence>
<dbReference type="GO" id="GO:0015937">
    <property type="term" value="P:coenzyme A biosynthetic process"/>
    <property type="evidence" value="ECO:0007669"/>
    <property type="project" value="UniProtKB-UniRule"/>
</dbReference>
<keyword evidence="5" id="KW-0963">Cytoplasm</keyword>
<dbReference type="SUPFAM" id="SSF52540">
    <property type="entry name" value="P-loop containing nucleoside triphosphate hydrolases"/>
    <property type="match status" value="1"/>
</dbReference>
<dbReference type="GO" id="GO:0004140">
    <property type="term" value="F:dephospho-CoA kinase activity"/>
    <property type="evidence" value="ECO:0007669"/>
    <property type="project" value="UniProtKB-UniRule"/>
</dbReference>
<feature type="binding site" evidence="5">
    <location>
        <begin position="20"/>
        <end position="25"/>
    </location>
    <ligand>
        <name>ATP</name>
        <dbReference type="ChEBI" id="CHEBI:30616"/>
    </ligand>
</feature>
<dbReference type="GO" id="GO:0005524">
    <property type="term" value="F:ATP binding"/>
    <property type="evidence" value="ECO:0007669"/>
    <property type="project" value="UniProtKB-UniRule"/>
</dbReference>
<evidence type="ECO:0000256" key="3">
    <source>
        <dbReference type="ARBA" id="ARBA00022840"/>
    </source>
</evidence>
<comment type="pathway">
    <text evidence="5">Cofactor biosynthesis; coenzyme A biosynthesis; CoA from (R)-pantothenate: step 5/5.</text>
</comment>
<dbReference type="EC" id="2.7.1.24" evidence="5 6"/>
<dbReference type="CDD" id="cd02022">
    <property type="entry name" value="DPCK"/>
    <property type="match status" value="1"/>
</dbReference>
<proteinExistence type="inferred from homology"/>
<keyword evidence="4 5" id="KW-0173">Coenzyme A biosynthesis</keyword>
<evidence type="ECO:0000256" key="2">
    <source>
        <dbReference type="ARBA" id="ARBA00022741"/>
    </source>
</evidence>
<evidence type="ECO:0000313" key="7">
    <source>
        <dbReference type="EMBL" id="WND03662.1"/>
    </source>
</evidence>
<keyword evidence="8" id="KW-1185">Reference proteome</keyword>
<dbReference type="InterPro" id="IPR027417">
    <property type="entry name" value="P-loop_NTPase"/>
</dbReference>
<comment type="similarity">
    <text evidence="1 5">Belongs to the CoaE family.</text>
</comment>
<comment type="subcellular location">
    <subcellularLocation>
        <location evidence="5">Cytoplasm</location>
    </subcellularLocation>
</comment>